<evidence type="ECO:0000313" key="1">
    <source>
        <dbReference type="EMBL" id="CAL6033308.1"/>
    </source>
</evidence>
<name>A0ABP1J9V3_9EUKA</name>
<comment type="caution">
    <text evidence="1">The sequence shown here is derived from an EMBL/GenBank/DDBJ whole genome shotgun (WGS) entry which is preliminary data.</text>
</comment>
<gene>
    <name evidence="1" type="ORF">HINF_LOCUS34904</name>
</gene>
<protein>
    <submittedName>
        <fullName evidence="1">Hypothetical_protein</fullName>
    </submittedName>
</protein>
<organism evidence="1 2">
    <name type="scientific">Hexamita inflata</name>
    <dbReference type="NCBI Taxonomy" id="28002"/>
    <lineage>
        <taxon>Eukaryota</taxon>
        <taxon>Metamonada</taxon>
        <taxon>Diplomonadida</taxon>
        <taxon>Hexamitidae</taxon>
        <taxon>Hexamitinae</taxon>
        <taxon>Hexamita</taxon>
    </lineage>
</organism>
<reference evidence="1 2" key="1">
    <citation type="submission" date="2024-07" db="EMBL/GenBank/DDBJ databases">
        <authorList>
            <person name="Akdeniz Z."/>
        </authorList>
    </citation>
    <scope>NUCLEOTIDE SEQUENCE [LARGE SCALE GENOMIC DNA]</scope>
</reference>
<dbReference type="Proteomes" id="UP001642409">
    <property type="component" value="Unassembled WGS sequence"/>
</dbReference>
<proteinExistence type="predicted"/>
<keyword evidence="2" id="KW-1185">Reference proteome</keyword>
<evidence type="ECO:0000313" key="2">
    <source>
        <dbReference type="Proteomes" id="UP001642409"/>
    </source>
</evidence>
<sequence>MGHRQRRMSMFPVSMQLNLPKPQREACLKISDTMNFTWSGMSFTKAFEKAMSKMRLFSASISSTFREFRSFKMQQPSTRSRKYLTTTGFMSSFTQSPVALAAILDLSRRKMKGSLWVATKTNSDSISETKFCISNGTLSFSASIITFAYPSSCEGRATLFRMFEITGFWYSTSSITPQFSLQVSKSPAVQKVIRLEWSVA</sequence>
<dbReference type="EMBL" id="CAXDID020000125">
    <property type="protein sequence ID" value="CAL6033308.1"/>
    <property type="molecule type" value="Genomic_DNA"/>
</dbReference>
<accession>A0ABP1J9V3</accession>